<evidence type="ECO:0000256" key="1">
    <source>
        <dbReference type="ARBA" id="ARBA00004123"/>
    </source>
</evidence>
<comment type="subcellular location">
    <subcellularLocation>
        <location evidence="1">Nucleus</location>
    </subcellularLocation>
</comment>
<feature type="coiled-coil region" evidence="7">
    <location>
        <begin position="187"/>
        <end position="227"/>
    </location>
</feature>
<dbReference type="Proteomes" id="UP000018320">
    <property type="component" value="Unassembled WGS sequence"/>
</dbReference>
<evidence type="ECO:0000256" key="3">
    <source>
        <dbReference type="ARBA" id="ARBA00022776"/>
    </source>
</evidence>
<proteinExistence type="predicted"/>
<evidence type="ECO:0000256" key="2">
    <source>
        <dbReference type="ARBA" id="ARBA00022618"/>
    </source>
</evidence>
<reference evidence="12" key="1">
    <citation type="submission" date="2012-02" db="EMBL/GenBank/DDBJ databases">
        <title>Genome sequencing of Giardia lamblia Genotypes A2 and B isolates (DH and GS) and comparative analysis with the genomes of Genotypes A1 and E (WB and Pig).</title>
        <authorList>
            <person name="Adam R."/>
            <person name="Dahlstrom E."/>
            <person name="Martens C."/>
            <person name="Bruno D."/>
            <person name="Barbian K."/>
            <person name="Porcella S.F."/>
            <person name="Nash T."/>
        </authorList>
    </citation>
    <scope>NUCLEOTIDE SEQUENCE</scope>
    <source>
        <strain evidence="12">DH</strain>
    </source>
</reference>
<protein>
    <submittedName>
        <fullName evidence="11">SMC1 protein, ATP-binding cassette domain protein</fullName>
    </submittedName>
</protein>
<dbReference type="InterPro" id="IPR003395">
    <property type="entry name" value="RecF/RecN/SMC_N"/>
</dbReference>
<dbReference type="GO" id="GO:0007062">
    <property type="term" value="P:sister chromatid cohesion"/>
    <property type="evidence" value="ECO:0007669"/>
    <property type="project" value="TreeGrafter"/>
</dbReference>
<dbReference type="VEuPathDB" id="GiardiaDB:GL50803_0016188"/>
<dbReference type="Gene3D" id="3.40.50.300">
    <property type="entry name" value="P-loop containing nucleotide triphosphate hydrolases"/>
    <property type="match status" value="2"/>
</dbReference>
<dbReference type="GO" id="GO:0051301">
    <property type="term" value="P:cell division"/>
    <property type="evidence" value="ECO:0007669"/>
    <property type="project" value="UniProtKB-KW"/>
</dbReference>
<keyword evidence="6" id="KW-0131">Cell cycle</keyword>
<evidence type="ECO:0000256" key="6">
    <source>
        <dbReference type="ARBA" id="ARBA00023306"/>
    </source>
</evidence>
<feature type="coiled-coil region" evidence="7">
    <location>
        <begin position="338"/>
        <end position="365"/>
    </location>
</feature>
<feature type="coiled-coil region" evidence="7">
    <location>
        <begin position="409"/>
        <end position="478"/>
    </location>
</feature>
<dbReference type="Gene3D" id="1.20.1060.20">
    <property type="match status" value="1"/>
</dbReference>
<dbReference type="Pfam" id="PF02463">
    <property type="entry name" value="SMC_N"/>
    <property type="match status" value="1"/>
</dbReference>
<evidence type="ECO:0000259" key="9">
    <source>
        <dbReference type="Pfam" id="PF02463"/>
    </source>
</evidence>
<dbReference type="EMBL" id="AHGT01000073">
    <property type="protein sequence ID" value="ESU35659.1"/>
    <property type="molecule type" value="Genomic_DNA"/>
</dbReference>
<dbReference type="PANTHER" id="PTHR18937">
    <property type="entry name" value="STRUCTURAL MAINTENANCE OF CHROMOSOMES SMC FAMILY MEMBER"/>
    <property type="match status" value="1"/>
</dbReference>
<feature type="domain" description="RecF/RecN/SMC N-terminal" evidence="9">
    <location>
        <begin position="10"/>
        <end position="1330"/>
    </location>
</feature>
<evidence type="ECO:0000256" key="8">
    <source>
        <dbReference type="SAM" id="MobiDB-lite"/>
    </source>
</evidence>
<evidence type="ECO:0000259" key="10">
    <source>
        <dbReference type="Pfam" id="PF06470"/>
    </source>
</evidence>
<dbReference type="Pfam" id="PF06470">
    <property type="entry name" value="SMC_hinge"/>
    <property type="match status" value="1"/>
</dbReference>
<keyword evidence="5" id="KW-0539">Nucleus</keyword>
<reference evidence="11 12" key="2">
    <citation type="journal article" date="2013" name="Genome Biol. Evol.">
        <title>Genome sequencing of Giardia lamblia genotypes A2 and B isolates (DH and GS) and comparative analysis with the genomes of genotypes A1 and E (WB and Pig).</title>
        <authorList>
            <person name="Adam R.D."/>
            <person name="Dahlstrom E.W."/>
            <person name="Martens C.A."/>
            <person name="Bruno D.P."/>
            <person name="Barbian K.D."/>
            <person name="Ricklefs S.M."/>
            <person name="Hernandez M.M."/>
            <person name="Narla N.P."/>
            <person name="Patel R.B."/>
            <person name="Porcella S.F."/>
            <person name="Nash T.E."/>
        </authorList>
    </citation>
    <scope>NUCLEOTIDE SEQUENCE [LARGE SCALE GENOMIC DNA]</scope>
    <source>
        <strain evidence="11 12">DH</strain>
    </source>
</reference>
<dbReference type="GO" id="GO:0005524">
    <property type="term" value="F:ATP binding"/>
    <property type="evidence" value="ECO:0007669"/>
    <property type="project" value="UniProtKB-KW"/>
</dbReference>
<feature type="domain" description="SMC hinge" evidence="10">
    <location>
        <begin position="537"/>
        <end position="641"/>
    </location>
</feature>
<keyword evidence="4 7" id="KW-0175">Coiled coil</keyword>
<dbReference type="GO" id="GO:0005634">
    <property type="term" value="C:nucleus"/>
    <property type="evidence" value="ECO:0007669"/>
    <property type="project" value="UniProtKB-SubCell"/>
</dbReference>
<dbReference type="SUPFAM" id="SSF75553">
    <property type="entry name" value="Smc hinge domain"/>
    <property type="match status" value="1"/>
</dbReference>
<sequence length="1358" mass="153815">VKEPQMQYSLSAVRMFNFKTFVGEHSITDIPRLSFIVGPNGSGKTNIYDAILFATLFPDPRVRISDGYISAGADGGCWVSLTFTVACQDTDTVEPSQIGATLSFHRGYQRTGAEIFKIDGRTVTREVYNSKLKEIGILGQRQVPSIFYISSDQLGENIRAETIIQYIETASGSCEYNEECTHLSKEYTSLEAKVKAQKARLNLLAQRKELAKKAEEDNKKYAELNRNRELFFFKRFLLPLLSYKYHCQLIEPRILALTKDLSDAETAKSATQHHLTELHSTSLELTKIITESDAKSASLDNSLKDLERRRASTILAEQQLAIKIKNAHDQQLTYTERKQQKEHELTQIDQQLHSVNNDLIELESQMGHGSNCQVSASKFFTDAYKKRQQEFSELKDADLRLISDLRQRYNKQLLHKEQQQRAVDQLRDELGALQERQSVLERTQKQCKRSMDDALSKVNACNSEIEQIKQQNKDIDEKKCANLLTLESLRNQLSTAIQAQTMSKHEEELRLSLKESQDAFPQDVQGLLKTMVTPIKKEHGQLLQDALGAYQNGVVCSSSLVAQKCITTLKLKMRRPLMFLPADSLRITDQATAADRNAAAKFRQSHPGIDIRPFIEIIDVNKVAEKATRFALHNTFYCDSAYESSVTDFAWKDGGGHRVIMSNGVQLRPGGIVSCDFGADSFISSTSDPKLAKRRRAKDVPAGGLADADASQQATLKDDKKSMRLSDEEASLQCTKLMQLQDSLLEQATRNMERLQRLQYTDLINYNSEYQRAEKAWDMVNLQMASLSAKCAAANNSYEQATKSLDASIKDCEQLGDALCDQEEALWNEKEEYFSEIVAEISVAIKQDSDPSLANLRKKDRIFLKDLEEEDQQQRGEIVLRFTKLKEMKYSLEMRKQLAGKFDYSEQIDKLRQIIKESTEHRAKIATEKRTLDDQITETRKLLLDQSTASKDATMQRAHITDRIAQQQSKLGAAGSKILQLSTQLTVMQSALRGIQRDILHLCESALMTNTVLIFDSVQEEIDAENVRRSRVRSKKRNETSDTTSQCMALFDECQRLLSSSEEDLGEQIASTCSALLALPFPYHFVDPDRQLEKAYTLALQANDSSYNKCIEPLEKQYSILEAKLGDLKKALDKEIDSLDDYVAVDISLDDLDKELSKETEELKSLHKKRSEAHAQLTVVTEKRRKHFLHCFDFLSKEISAVYYALAYDDVADSDLSTQVASLTLTKRQTPWTTDFIFTVFPPSSYAKGFDELSSGEKSIALLALVFCLHRYKTLPFLLLDEVDKNLDSRNVERLSYYLCRERGFRTLAISHQASMFVNGDLLIGVTRVRTSPGEKASAGSWCGAEIYLLDMTHYNGP</sequence>
<dbReference type="VEuPathDB" id="GiardiaDB:QR46_2706"/>
<feature type="non-terminal residue" evidence="11">
    <location>
        <position position="1"/>
    </location>
</feature>
<dbReference type="Gene3D" id="3.30.70.1620">
    <property type="match status" value="1"/>
</dbReference>
<accession>V6TAA4</accession>
<organism evidence="11 12">
    <name type="scientific">Giardia intestinalis</name>
    <name type="common">Giardia lamblia</name>
    <dbReference type="NCBI Taxonomy" id="5741"/>
    <lineage>
        <taxon>Eukaryota</taxon>
        <taxon>Metamonada</taxon>
        <taxon>Diplomonadida</taxon>
        <taxon>Hexamitidae</taxon>
        <taxon>Giardiinae</taxon>
        <taxon>Giardia</taxon>
    </lineage>
</organism>
<evidence type="ECO:0000256" key="5">
    <source>
        <dbReference type="ARBA" id="ARBA00023242"/>
    </source>
</evidence>
<dbReference type="GO" id="GO:0008278">
    <property type="term" value="C:cohesin complex"/>
    <property type="evidence" value="ECO:0007669"/>
    <property type="project" value="TreeGrafter"/>
</dbReference>
<keyword evidence="11" id="KW-0067">ATP-binding</keyword>
<evidence type="ECO:0000313" key="11">
    <source>
        <dbReference type="EMBL" id="ESU35659.1"/>
    </source>
</evidence>
<evidence type="ECO:0000256" key="7">
    <source>
        <dbReference type="SAM" id="Coils"/>
    </source>
</evidence>
<dbReference type="InterPro" id="IPR027417">
    <property type="entry name" value="P-loop_NTPase"/>
</dbReference>
<feature type="region of interest" description="Disordered" evidence="8">
    <location>
        <begin position="688"/>
        <end position="722"/>
    </location>
</feature>
<dbReference type="VEuPathDB" id="GiardiaDB:DHA2_16188"/>
<dbReference type="VEuPathDB" id="GiardiaDB:GL50581_1827"/>
<dbReference type="PANTHER" id="PTHR18937:SF12">
    <property type="entry name" value="STRUCTURAL MAINTENANCE OF CHROMOSOMES PROTEIN"/>
    <property type="match status" value="1"/>
</dbReference>
<dbReference type="GO" id="GO:0003677">
    <property type="term" value="F:DNA binding"/>
    <property type="evidence" value="ECO:0007669"/>
    <property type="project" value="TreeGrafter"/>
</dbReference>
<keyword evidence="11" id="KW-0547">Nucleotide-binding</keyword>
<dbReference type="InterPro" id="IPR010935">
    <property type="entry name" value="SMC_hinge"/>
</dbReference>
<keyword evidence="3" id="KW-0498">Mitosis</keyword>
<name>V6TAA4_GIAIN</name>
<keyword evidence="2" id="KW-0132">Cell division</keyword>
<dbReference type="InterPro" id="IPR036277">
    <property type="entry name" value="SMC_hinge_sf"/>
</dbReference>
<dbReference type="SUPFAM" id="SSF52540">
    <property type="entry name" value="P-loop containing nucleoside triphosphate hydrolases"/>
    <property type="match status" value="1"/>
</dbReference>
<evidence type="ECO:0000256" key="4">
    <source>
        <dbReference type="ARBA" id="ARBA00023054"/>
    </source>
</evidence>
<gene>
    <name evidence="11" type="ORF">DHA2_16188</name>
</gene>
<evidence type="ECO:0000313" key="12">
    <source>
        <dbReference type="Proteomes" id="UP000018320"/>
    </source>
</evidence>
<comment type="caution">
    <text evidence="11">The sequence shown here is derived from an EMBL/GenBank/DDBJ whole genome shotgun (WGS) entry which is preliminary data.</text>
</comment>
<feature type="coiled-coil region" evidence="7">
    <location>
        <begin position="1149"/>
        <end position="1176"/>
    </location>
</feature>